<dbReference type="RefSeq" id="WP_345224634.1">
    <property type="nucleotide sequence ID" value="NZ_BAAAXE010000013.1"/>
</dbReference>
<reference evidence="7 8" key="1">
    <citation type="submission" date="2024-09" db="EMBL/GenBank/DDBJ databases">
        <authorList>
            <person name="Sun Q."/>
            <person name="Mori K."/>
        </authorList>
    </citation>
    <scope>NUCLEOTIDE SEQUENCE [LARGE SCALE GENOMIC DNA]</scope>
    <source>
        <strain evidence="7 8">JCM 4362</strain>
    </source>
</reference>
<feature type="chain" id="PRO_5046869732" evidence="5">
    <location>
        <begin position="21"/>
        <end position="533"/>
    </location>
</feature>
<evidence type="ECO:0000256" key="5">
    <source>
        <dbReference type="SAM" id="SignalP"/>
    </source>
</evidence>
<dbReference type="PANTHER" id="PTHR30290:SF10">
    <property type="entry name" value="PERIPLASMIC OLIGOPEPTIDE-BINDING PROTEIN-RELATED"/>
    <property type="match status" value="1"/>
</dbReference>
<evidence type="ECO:0000313" key="8">
    <source>
        <dbReference type="Proteomes" id="UP001589718"/>
    </source>
</evidence>
<protein>
    <submittedName>
        <fullName evidence="7">ABC transporter substrate-binding protein</fullName>
    </submittedName>
</protein>
<comment type="caution">
    <text evidence="7">The sequence shown here is derived from an EMBL/GenBank/DDBJ whole genome shotgun (WGS) entry which is preliminary data.</text>
</comment>
<dbReference type="Gene3D" id="3.40.190.10">
    <property type="entry name" value="Periplasmic binding protein-like II"/>
    <property type="match status" value="1"/>
</dbReference>
<dbReference type="Pfam" id="PF00496">
    <property type="entry name" value="SBP_bac_5"/>
    <property type="match status" value="1"/>
</dbReference>
<dbReference type="InterPro" id="IPR030678">
    <property type="entry name" value="Peptide/Ni-bd"/>
</dbReference>
<evidence type="ECO:0000256" key="1">
    <source>
        <dbReference type="ARBA" id="ARBA00004196"/>
    </source>
</evidence>
<dbReference type="InterPro" id="IPR000914">
    <property type="entry name" value="SBP_5_dom"/>
</dbReference>
<dbReference type="Gene3D" id="3.10.105.10">
    <property type="entry name" value="Dipeptide-binding Protein, Domain 3"/>
    <property type="match status" value="1"/>
</dbReference>
<keyword evidence="8" id="KW-1185">Reference proteome</keyword>
<evidence type="ECO:0000313" key="7">
    <source>
        <dbReference type="EMBL" id="MFB9524496.1"/>
    </source>
</evidence>
<comment type="similarity">
    <text evidence="2">Belongs to the bacterial solute-binding protein 5 family.</text>
</comment>
<gene>
    <name evidence="7" type="ORF">ACFFTU_31630</name>
</gene>
<dbReference type="SUPFAM" id="SSF53850">
    <property type="entry name" value="Periplasmic binding protein-like II"/>
    <property type="match status" value="1"/>
</dbReference>
<evidence type="ECO:0000259" key="6">
    <source>
        <dbReference type="Pfam" id="PF00496"/>
    </source>
</evidence>
<dbReference type="Proteomes" id="UP001589718">
    <property type="component" value="Unassembled WGS sequence"/>
</dbReference>
<dbReference type="EMBL" id="JBHMCR010000022">
    <property type="protein sequence ID" value="MFB9524496.1"/>
    <property type="molecule type" value="Genomic_DNA"/>
</dbReference>
<evidence type="ECO:0000256" key="3">
    <source>
        <dbReference type="ARBA" id="ARBA00022448"/>
    </source>
</evidence>
<comment type="subcellular location">
    <subcellularLocation>
        <location evidence="1">Cell envelope</location>
    </subcellularLocation>
</comment>
<keyword evidence="4 5" id="KW-0732">Signal</keyword>
<dbReference type="PANTHER" id="PTHR30290">
    <property type="entry name" value="PERIPLASMIC BINDING COMPONENT OF ABC TRANSPORTER"/>
    <property type="match status" value="1"/>
</dbReference>
<organism evidence="7 8">
    <name type="scientific">Streptomyces cremeus</name>
    <dbReference type="NCBI Taxonomy" id="66881"/>
    <lineage>
        <taxon>Bacteria</taxon>
        <taxon>Bacillati</taxon>
        <taxon>Actinomycetota</taxon>
        <taxon>Actinomycetes</taxon>
        <taxon>Kitasatosporales</taxon>
        <taxon>Streptomycetaceae</taxon>
        <taxon>Streptomyces</taxon>
    </lineage>
</organism>
<keyword evidence="3" id="KW-0813">Transport</keyword>
<dbReference type="PIRSF" id="PIRSF002741">
    <property type="entry name" value="MppA"/>
    <property type="match status" value="1"/>
</dbReference>
<proteinExistence type="inferred from homology"/>
<feature type="domain" description="Solute-binding protein family 5" evidence="6">
    <location>
        <begin position="83"/>
        <end position="450"/>
    </location>
</feature>
<evidence type="ECO:0000256" key="2">
    <source>
        <dbReference type="ARBA" id="ARBA00005695"/>
    </source>
</evidence>
<feature type="signal peptide" evidence="5">
    <location>
        <begin position="1"/>
        <end position="20"/>
    </location>
</feature>
<evidence type="ECO:0000256" key="4">
    <source>
        <dbReference type="ARBA" id="ARBA00022729"/>
    </source>
</evidence>
<name>A0ABV5PMU4_STRCM</name>
<accession>A0ABV5PMU4</accession>
<sequence>MNRKTLVLPAIAVLVTPVLAACGGPDSAENAGKPIVVGTTDSFVATKTAPAPFDPAHAYDVGAWNVLRQTHQTLMRVPRGGGEPVTEAAESCGFTDTKNTSYRCKLRGGLTFSDGQALNAADVKFSVERSLKIQDKNGPVSLLTNIDLVEAKGENEVVFHLKTPDATFPYKLATPAAAIVDDKTYARDKVRAGFEVSGSGPYTVRIDHSGDTFTKAVFTKNPRYQGGVKLNNEKVEIRSYKDSESMEKALKSGEIDMMSRTITPQQIKDLADKQDGDIKLVELPGLEIRYLGFNTEDPAVKNKAVRQAMATVLDRTALARSVYGETAEPLYSIIPTTIAGHKNSFFNKYPAGDVKKAAETLRAARVNGPVKLTLTYTTDHYGSATKKEFEVLQKQLNDSKLFAVDIKGVPWSTFSEDQKANKYAVYGMGWFPDFTDADNYVAPFLDKANFLNSPYANDEIRSTLIPQSRREQDRGAATQAFEQIQDIVARDVPLLPLWQGKQYIAARSDITGTEWAVNFAADLQLWELGRGVA</sequence>
<dbReference type="PROSITE" id="PS51257">
    <property type="entry name" value="PROKAR_LIPOPROTEIN"/>
    <property type="match status" value="1"/>
</dbReference>
<dbReference type="Gene3D" id="3.90.76.10">
    <property type="entry name" value="Dipeptide-binding Protein, Domain 1"/>
    <property type="match status" value="1"/>
</dbReference>
<dbReference type="InterPro" id="IPR039424">
    <property type="entry name" value="SBP_5"/>
</dbReference>